<dbReference type="AlphaFoldDB" id="A0A1H6YW47"/>
<evidence type="ECO:0000256" key="2">
    <source>
        <dbReference type="ARBA" id="ARBA00023002"/>
    </source>
</evidence>
<dbReference type="EMBL" id="FNYO01000096">
    <property type="protein sequence ID" value="SEJ41520.1"/>
    <property type="molecule type" value="Genomic_DNA"/>
</dbReference>
<evidence type="ECO:0000313" key="6">
    <source>
        <dbReference type="Proteomes" id="UP000199005"/>
    </source>
</evidence>
<dbReference type="InterPro" id="IPR016162">
    <property type="entry name" value="Ald_DH_N"/>
</dbReference>
<dbReference type="InterPro" id="IPR016161">
    <property type="entry name" value="Ald_DH/histidinol_DH"/>
</dbReference>
<dbReference type="Pfam" id="PF00171">
    <property type="entry name" value="Aldedh"/>
    <property type="match status" value="1"/>
</dbReference>
<dbReference type="STRING" id="170623.SAMN04244579_04265"/>
<dbReference type="PANTHER" id="PTHR43720">
    <property type="entry name" value="2-AMINOMUCONIC SEMIALDEHYDE DEHYDROGENASE"/>
    <property type="match status" value="1"/>
</dbReference>
<protein>
    <submittedName>
        <fullName evidence="5">Aldehyde dehydrogenase family protein</fullName>
    </submittedName>
</protein>
<dbReference type="Gene3D" id="3.40.605.10">
    <property type="entry name" value="Aldehyde Dehydrogenase, Chain A, domain 1"/>
    <property type="match status" value="2"/>
</dbReference>
<evidence type="ECO:0000313" key="5">
    <source>
        <dbReference type="EMBL" id="SEJ41520.1"/>
    </source>
</evidence>
<gene>
    <name evidence="5" type="ORF">SAMN04244579_04265</name>
</gene>
<sequence length="205" mass="21754">MKEIKRFINGQYVGSASGKLFDNVNPANGQVIARVHEAGEAEVDAAVKATPADLVKNVPNEAFEMATPDGSSALNYGVRVIGVISPWNLPLLLMTWRVGPALVCGNTVMVKPSEETPSTTALLGEVMNTTGVYNVVHGFGGDSADAFVTAPPDVDTLTFTDDAEQALARGVEGRFAEMSFDFCLRPAATVEATQRSQRPLPLQTA</sequence>
<feature type="domain" description="Aldehyde dehydrogenase" evidence="4">
    <location>
        <begin position="78"/>
        <end position="160"/>
    </location>
</feature>
<dbReference type="PANTHER" id="PTHR43720:SF2">
    <property type="entry name" value="2-AMINOMUCONIC SEMIALDEHYDE DEHYDROGENASE"/>
    <property type="match status" value="1"/>
</dbReference>
<dbReference type="SUPFAM" id="SSF53720">
    <property type="entry name" value="ALDH-like"/>
    <property type="match status" value="1"/>
</dbReference>
<evidence type="ECO:0000256" key="3">
    <source>
        <dbReference type="ARBA" id="ARBA00023027"/>
    </source>
</evidence>
<accession>A0A1H6YW47</accession>
<proteinExistence type="inferred from homology"/>
<organism evidence="5 6">
    <name type="scientific">Azotobacter beijerinckii</name>
    <dbReference type="NCBI Taxonomy" id="170623"/>
    <lineage>
        <taxon>Bacteria</taxon>
        <taxon>Pseudomonadati</taxon>
        <taxon>Pseudomonadota</taxon>
        <taxon>Gammaproteobacteria</taxon>
        <taxon>Pseudomonadales</taxon>
        <taxon>Pseudomonadaceae</taxon>
        <taxon>Azotobacter</taxon>
    </lineage>
</organism>
<dbReference type="InterPro" id="IPR015590">
    <property type="entry name" value="Aldehyde_DH_dom"/>
</dbReference>
<dbReference type="GO" id="GO:0016620">
    <property type="term" value="F:oxidoreductase activity, acting on the aldehyde or oxo group of donors, NAD or NADP as acceptor"/>
    <property type="evidence" value="ECO:0007669"/>
    <property type="project" value="TreeGrafter"/>
</dbReference>
<comment type="similarity">
    <text evidence="1">Belongs to the aldehyde dehydrogenase family.</text>
</comment>
<reference evidence="5 6" key="1">
    <citation type="submission" date="2016-10" db="EMBL/GenBank/DDBJ databases">
        <authorList>
            <person name="de Groot N.N."/>
        </authorList>
    </citation>
    <scope>NUCLEOTIDE SEQUENCE [LARGE SCALE GENOMIC DNA]</scope>
    <source>
        <strain evidence="5 6">DSM 1041</strain>
    </source>
</reference>
<keyword evidence="2" id="KW-0560">Oxidoreductase</keyword>
<evidence type="ECO:0000256" key="1">
    <source>
        <dbReference type="ARBA" id="ARBA00009986"/>
    </source>
</evidence>
<evidence type="ECO:0000259" key="4">
    <source>
        <dbReference type="Pfam" id="PF00171"/>
    </source>
</evidence>
<keyword evidence="3" id="KW-0520">NAD</keyword>
<name>A0A1H6YW47_9GAMM</name>
<dbReference type="Proteomes" id="UP000199005">
    <property type="component" value="Unassembled WGS sequence"/>
</dbReference>